<feature type="compositionally biased region" description="Acidic residues" evidence="6">
    <location>
        <begin position="271"/>
        <end position="284"/>
    </location>
</feature>
<dbReference type="SMART" id="SM00360">
    <property type="entry name" value="RRM"/>
    <property type="match status" value="4"/>
</dbReference>
<evidence type="ECO:0000256" key="3">
    <source>
        <dbReference type="ARBA" id="ARBA00022884"/>
    </source>
</evidence>
<keyword evidence="2" id="KW-0677">Repeat</keyword>
<feature type="compositionally biased region" description="Low complexity" evidence="6">
    <location>
        <begin position="14"/>
        <end position="26"/>
    </location>
</feature>
<evidence type="ECO:0000259" key="7">
    <source>
        <dbReference type="PROSITE" id="PS50102"/>
    </source>
</evidence>
<comment type="subcellular location">
    <subcellularLocation>
        <location evidence="1">Nucleus</location>
    </subcellularLocation>
</comment>
<dbReference type="Gene3D" id="3.30.70.330">
    <property type="match status" value="4"/>
</dbReference>
<dbReference type="SUPFAM" id="SSF54928">
    <property type="entry name" value="RNA-binding domain, RBD"/>
    <property type="match status" value="3"/>
</dbReference>
<dbReference type="InterPro" id="IPR034809">
    <property type="entry name" value="Nop4_RRM4"/>
</dbReference>
<evidence type="ECO:0000313" key="9">
    <source>
        <dbReference type="Proteomes" id="UP000799539"/>
    </source>
</evidence>
<keyword evidence="9" id="KW-1185">Reference proteome</keyword>
<dbReference type="PANTHER" id="PTHR48039:SF5">
    <property type="entry name" value="RNA-BINDING PROTEIN 28"/>
    <property type="match status" value="1"/>
</dbReference>
<dbReference type="Pfam" id="PF00076">
    <property type="entry name" value="RRM_1"/>
    <property type="match status" value="3"/>
</dbReference>
<gene>
    <name evidence="8" type="ORF">CERZMDRAFT_48420</name>
</gene>
<dbReference type="OrthoDB" id="267048at2759"/>
<dbReference type="InterPro" id="IPR035979">
    <property type="entry name" value="RBD_domain_sf"/>
</dbReference>
<dbReference type="Proteomes" id="UP000799539">
    <property type="component" value="Unassembled WGS sequence"/>
</dbReference>
<dbReference type="InterPro" id="IPR012677">
    <property type="entry name" value="Nucleotide-bd_a/b_plait_sf"/>
</dbReference>
<sequence length="749" mass="83055">MLPAAKRQRLSDGSAAAIEVEDASAAPTKRAQSSDEQKQAAAKRCSLFVRSLPTTTTTEQLTELFSDVFPVKHATAVIDPETKQCKGYGFVTFADAEDAAQARAQFNGHDFHGKKLRIEIAEPRHRDGKDGESAAPVGRQQAELERQHQPSKLIVRNLPWSIKGPKQLEKLFQSYGKVKKAYVPQKGPGLMAGFGFVIMRGRKNAEKAIEGVNGKEVNGRTVAVDWALEKEVFTEHADTGVNHEKDTGAADPDAMDEDLMQADREDHTSEDSDDDSGSEDETSEDSNAPNGEEEGTDDDVDEGNQHHDNQDHSEDRSSTLFIRNLPFTCSDEDLEDHFQQFGSTRYARVVMDHDTGRSKGTGFVCFYEKADADACLRAAPSKPTAATEETSKSGKHMQHTQSVLQNDMADANGQFTLEGRVLQITRAVGKSDAARLTEEGTNLRNKRDRDKRRLYLLGEGTIATNSKLWQQLPPSEQAMREASAKQRKQLIENNPSLHLSLTRLSVRNIPRSVTSKDLKELARQAVVGFATDVKEGRRDRLSKEELLRGGEEMQAAEAARKKAGKGIVKQAKVVFESDGGSKISEESGAGRSRGYGFIEYHTHRNALMGLRWLNGHAVDYQVNQGKGKLSREEVQDRKKRLIVEFAIENAQVVMRRNEKEQKARSRTQSGSANAEGKDSAVNAASRPGTRGDKPGQRKRKRTPDDTSDAVQPPNRTTDKHKKTVDEKIARRNQIIGRKRAIRARRKVGK</sequence>
<evidence type="ECO:0000256" key="1">
    <source>
        <dbReference type="ARBA" id="ARBA00004123"/>
    </source>
</evidence>
<feature type="compositionally biased region" description="Basic and acidic residues" evidence="6">
    <location>
        <begin position="303"/>
        <end position="317"/>
    </location>
</feature>
<dbReference type="InterPro" id="IPR000504">
    <property type="entry name" value="RRM_dom"/>
</dbReference>
<dbReference type="GO" id="GO:0003729">
    <property type="term" value="F:mRNA binding"/>
    <property type="evidence" value="ECO:0007669"/>
    <property type="project" value="TreeGrafter"/>
</dbReference>
<accession>A0A6A6F2V0</accession>
<feature type="domain" description="RRM" evidence="7">
    <location>
        <begin position="502"/>
        <end position="648"/>
    </location>
</feature>
<evidence type="ECO:0000256" key="5">
    <source>
        <dbReference type="PROSITE-ProRule" id="PRU00176"/>
    </source>
</evidence>
<feature type="region of interest" description="Disordered" evidence="6">
    <location>
        <begin position="264"/>
        <end position="318"/>
    </location>
</feature>
<evidence type="ECO:0000313" key="8">
    <source>
        <dbReference type="EMBL" id="KAF2208788.1"/>
    </source>
</evidence>
<evidence type="ECO:0000256" key="2">
    <source>
        <dbReference type="ARBA" id="ARBA00022737"/>
    </source>
</evidence>
<dbReference type="InterPro" id="IPR051945">
    <property type="entry name" value="RRM_MRD1_RNA_proc_ribogen"/>
</dbReference>
<feature type="region of interest" description="Disordered" evidence="6">
    <location>
        <begin position="1"/>
        <end position="37"/>
    </location>
</feature>
<dbReference type="AlphaFoldDB" id="A0A6A6F2V0"/>
<feature type="domain" description="RRM" evidence="7">
    <location>
        <begin position="45"/>
        <end position="123"/>
    </location>
</feature>
<evidence type="ECO:0000256" key="4">
    <source>
        <dbReference type="ARBA" id="ARBA00023242"/>
    </source>
</evidence>
<organism evidence="8 9">
    <name type="scientific">Cercospora zeae-maydis SCOH1-5</name>
    <dbReference type="NCBI Taxonomy" id="717836"/>
    <lineage>
        <taxon>Eukaryota</taxon>
        <taxon>Fungi</taxon>
        <taxon>Dikarya</taxon>
        <taxon>Ascomycota</taxon>
        <taxon>Pezizomycotina</taxon>
        <taxon>Dothideomycetes</taxon>
        <taxon>Dothideomycetidae</taxon>
        <taxon>Mycosphaerellales</taxon>
        <taxon>Mycosphaerellaceae</taxon>
        <taxon>Cercospora</taxon>
    </lineage>
</organism>
<dbReference type="CDD" id="cd12676">
    <property type="entry name" value="RRM3_Nop4p"/>
    <property type="match status" value="1"/>
</dbReference>
<feature type="domain" description="RRM" evidence="7">
    <location>
        <begin position="318"/>
        <end position="429"/>
    </location>
</feature>
<dbReference type="GO" id="GO:0005730">
    <property type="term" value="C:nucleolus"/>
    <property type="evidence" value="ECO:0007669"/>
    <property type="project" value="TreeGrafter"/>
</dbReference>
<dbReference type="EMBL" id="ML992691">
    <property type="protein sequence ID" value="KAF2208788.1"/>
    <property type="molecule type" value="Genomic_DNA"/>
</dbReference>
<protein>
    <recommendedName>
        <fullName evidence="7">RRM domain-containing protein</fullName>
    </recommendedName>
</protein>
<proteinExistence type="predicted"/>
<keyword evidence="3 5" id="KW-0694">RNA-binding</keyword>
<feature type="compositionally biased region" description="Acidic residues" evidence="6">
    <location>
        <begin position="291"/>
        <end position="302"/>
    </location>
</feature>
<keyword evidence="4" id="KW-0539">Nucleus</keyword>
<name>A0A6A6F2V0_9PEZI</name>
<feature type="domain" description="RRM" evidence="7">
    <location>
        <begin position="151"/>
        <end position="229"/>
    </location>
</feature>
<dbReference type="FunFam" id="3.30.70.330:FF:000406">
    <property type="entry name" value="Related to Nucleolar protein NOP4"/>
    <property type="match status" value="1"/>
</dbReference>
<dbReference type="PROSITE" id="PS50102">
    <property type="entry name" value="RRM"/>
    <property type="match status" value="4"/>
</dbReference>
<evidence type="ECO:0000256" key="6">
    <source>
        <dbReference type="SAM" id="MobiDB-lite"/>
    </source>
</evidence>
<feature type="region of interest" description="Disordered" evidence="6">
    <location>
        <begin position="656"/>
        <end position="749"/>
    </location>
</feature>
<reference evidence="8" key="1">
    <citation type="journal article" date="2020" name="Stud. Mycol.">
        <title>101 Dothideomycetes genomes: a test case for predicting lifestyles and emergence of pathogens.</title>
        <authorList>
            <person name="Haridas S."/>
            <person name="Albert R."/>
            <person name="Binder M."/>
            <person name="Bloem J."/>
            <person name="Labutti K."/>
            <person name="Salamov A."/>
            <person name="Andreopoulos B."/>
            <person name="Baker S."/>
            <person name="Barry K."/>
            <person name="Bills G."/>
            <person name="Bluhm B."/>
            <person name="Cannon C."/>
            <person name="Castanera R."/>
            <person name="Culley D."/>
            <person name="Daum C."/>
            <person name="Ezra D."/>
            <person name="Gonzalez J."/>
            <person name="Henrissat B."/>
            <person name="Kuo A."/>
            <person name="Liang C."/>
            <person name="Lipzen A."/>
            <person name="Lutzoni F."/>
            <person name="Magnuson J."/>
            <person name="Mondo S."/>
            <person name="Nolan M."/>
            <person name="Ohm R."/>
            <person name="Pangilinan J."/>
            <person name="Park H.-J."/>
            <person name="Ramirez L."/>
            <person name="Alfaro M."/>
            <person name="Sun H."/>
            <person name="Tritt A."/>
            <person name="Yoshinaga Y."/>
            <person name="Zwiers L.-H."/>
            <person name="Turgeon B."/>
            <person name="Goodwin S."/>
            <person name="Spatafora J."/>
            <person name="Crous P."/>
            <person name="Grigoriev I."/>
        </authorList>
    </citation>
    <scope>NUCLEOTIDE SEQUENCE</scope>
    <source>
        <strain evidence="8">SCOH1-5</strain>
    </source>
</reference>
<feature type="compositionally biased region" description="Basic residues" evidence="6">
    <location>
        <begin position="736"/>
        <end position="749"/>
    </location>
</feature>
<dbReference type="PANTHER" id="PTHR48039">
    <property type="entry name" value="RNA-BINDING MOTIF PROTEIN 14B"/>
    <property type="match status" value="1"/>
</dbReference>
<dbReference type="InterPro" id="IPR034808">
    <property type="entry name" value="Nop4p_RRM3"/>
</dbReference>
<dbReference type="CDD" id="cd12677">
    <property type="entry name" value="RRM4_Nop4p"/>
    <property type="match status" value="1"/>
</dbReference>